<feature type="domain" description="T6SS Phospholipase effector Tle1-like catalytic" evidence="2">
    <location>
        <begin position="213"/>
        <end position="303"/>
    </location>
</feature>
<dbReference type="PANTHER" id="PTHR33840">
    <property type="match status" value="1"/>
</dbReference>
<dbReference type="Proteomes" id="UP000230500">
    <property type="component" value="Unassembled WGS sequence"/>
</dbReference>
<organism evidence="3 4">
    <name type="scientific">Prevotella intermedia</name>
    <dbReference type="NCBI Taxonomy" id="28131"/>
    <lineage>
        <taxon>Bacteria</taxon>
        <taxon>Pseudomonadati</taxon>
        <taxon>Bacteroidota</taxon>
        <taxon>Bacteroidia</taxon>
        <taxon>Bacteroidales</taxon>
        <taxon>Prevotellaceae</taxon>
        <taxon>Prevotella</taxon>
    </lineage>
</organism>
<comment type="caution">
    <text evidence="3">The sequence shown here is derived from an EMBL/GenBank/DDBJ whole genome shotgun (WGS) entry which is preliminary data.</text>
</comment>
<feature type="compositionally biased region" description="Basic and acidic residues" evidence="1">
    <location>
        <begin position="110"/>
        <end position="127"/>
    </location>
</feature>
<dbReference type="RefSeq" id="WP_099977378.1">
    <property type="nucleotide sequence ID" value="NZ_PESN01000002.1"/>
</dbReference>
<evidence type="ECO:0000259" key="2">
    <source>
        <dbReference type="Pfam" id="PF09994"/>
    </source>
</evidence>
<dbReference type="InterPro" id="IPR018712">
    <property type="entry name" value="Tle1-like_cat"/>
</dbReference>
<evidence type="ECO:0000313" key="3">
    <source>
        <dbReference type="EMBL" id="PIN27499.1"/>
    </source>
</evidence>
<accession>A0A2G9ICL9</accession>
<evidence type="ECO:0000313" key="4">
    <source>
        <dbReference type="Proteomes" id="UP000230500"/>
    </source>
</evidence>
<sequence length="502" mass="57260">MKGQYTNSICGVGLPSTQSNKKPNEYIDITIGVFFDGTGNNKYNIEYNKGAKYADKKGVYNEKTQKKEIDYDSYNQGFTNVAYLWAMYKRSPRYNIAKVYVEGSGTAPPKENKQAKSSDKWISSGKEDDNQGLALGKGDYGVEQKLRKAYELIIEEIRTILANYQNPYVSSVTFDIFGFSRGATASRIFAWKALSSHSSFYTDLKNVLNIGDISKKVSIRFMGLFDTVSSIGLDQIVSDSSKHPYLMIPNKVKTIVHLVAANEYRRFFPLTTVSSAHGLDKSCMEYVLPGAHSDIGGGYNDIEVEFLYMEKDYPSQNILKKGSRNRKFRGYMSLETLRDKEWISKEDFNKALRKYQERTYRNIDSRTKIPKGIAPYRGVYNTYARIPLQIMYQVAESKGIVFEKGTKWKDKTLAIPDKYPNLIKVAKYLKGEFFARRDIYTIRLGNTKDKNGKKVPMGIDFVRDINVDKLLKSVRRDFLHLSAYNQTGFGATSNNRRVIIKG</sequence>
<dbReference type="EMBL" id="PESN01000002">
    <property type="protein sequence ID" value="PIN27499.1"/>
    <property type="molecule type" value="Genomic_DNA"/>
</dbReference>
<protein>
    <recommendedName>
        <fullName evidence="2">T6SS Phospholipase effector Tle1-like catalytic domain-containing protein</fullName>
    </recommendedName>
</protein>
<reference evidence="3 4" key="1">
    <citation type="submission" date="2017-11" db="EMBL/GenBank/DDBJ databases">
        <title>Genome sequencing of Prevotella intermedia KCOM 2069.</title>
        <authorList>
            <person name="Kook J.-K."/>
            <person name="Park S.-N."/>
            <person name="Lim Y.K."/>
        </authorList>
    </citation>
    <scope>NUCLEOTIDE SEQUENCE [LARGE SCALE GENOMIC DNA]</scope>
    <source>
        <strain evidence="3 4">KCOM 2069</strain>
    </source>
</reference>
<feature type="region of interest" description="Disordered" evidence="1">
    <location>
        <begin position="106"/>
        <end position="127"/>
    </location>
</feature>
<gene>
    <name evidence="3" type="ORF">CUC04_08985</name>
</gene>
<proteinExistence type="predicted"/>
<dbReference type="Pfam" id="PF09994">
    <property type="entry name" value="T6SS_Tle1-like_cat"/>
    <property type="match status" value="1"/>
</dbReference>
<evidence type="ECO:0000256" key="1">
    <source>
        <dbReference type="SAM" id="MobiDB-lite"/>
    </source>
</evidence>
<dbReference type="PANTHER" id="PTHR33840:SF1">
    <property type="entry name" value="TLE1 PHOSPHOLIPASE DOMAIN-CONTAINING PROTEIN"/>
    <property type="match status" value="1"/>
</dbReference>
<dbReference type="AlphaFoldDB" id="A0A2G9ICL9"/>
<name>A0A2G9ICL9_PREIN</name>